<dbReference type="InterPro" id="IPR050584">
    <property type="entry name" value="Cholesterol_7-desaturase"/>
</dbReference>
<dbReference type="InterPro" id="IPR017941">
    <property type="entry name" value="Rieske_2Fe-2S"/>
</dbReference>
<dbReference type="AlphaFoldDB" id="A0AAV1CLV8"/>
<evidence type="ECO:0000256" key="8">
    <source>
        <dbReference type="ARBA" id="ARBA00022946"/>
    </source>
</evidence>
<evidence type="ECO:0000256" key="9">
    <source>
        <dbReference type="ARBA" id="ARBA00022989"/>
    </source>
</evidence>
<dbReference type="SUPFAM" id="SSF50022">
    <property type="entry name" value="ISP domain"/>
    <property type="match status" value="1"/>
</dbReference>
<dbReference type="InterPro" id="IPR036922">
    <property type="entry name" value="Rieske_2Fe-2S_sf"/>
</dbReference>
<evidence type="ECO:0000256" key="11">
    <source>
        <dbReference type="ARBA" id="ARBA00023004"/>
    </source>
</evidence>
<reference evidence="16" key="1">
    <citation type="submission" date="2023-03" db="EMBL/GenBank/DDBJ databases">
        <authorList>
            <person name="Julca I."/>
        </authorList>
    </citation>
    <scope>NUCLEOTIDE SEQUENCE</scope>
</reference>
<protein>
    <submittedName>
        <fullName evidence="16">OLC1v1031457C1</fullName>
    </submittedName>
</protein>
<evidence type="ECO:0000256" key="4">
    <source>
        <dbReference type="ARBA" id="ARBA00022640"/>
    </source>
</evidence>
<name>A0AAV1CLV8_OLDCO</name>
<dbReference type="GO" id="GO:0010277">
    <property type="term" value="F:chlorophyllide a oxygenase activity"/>
    <property type="evidence" value="ECO:0007669"/>
    <property type="project" value="InterPro"/>
</dbReference>
<keyword evidence="12" id="KW-0411">Iron-sulfur</keyword>
<feature type="domain" description="Rieske" evidence="14">
    <location>
        <begin position="94"/>
        <end position="177"/>
    </location>
</feature>
<keyword evidence="7" id="KW-0479">Metal-binding</keyword>
<keyword evidence="6" id="KW-0001">2Fe-2S</keyword>
<evidence type="ECO:0000259" key="14">
    <source>
        <dbReference type="Pfam" id="PF00355"/>
    </source>
</evidence>
<comment type="subcellular location">
    <subcellularLocation>
        <location evidence="2">Membrane</location>
    </subcellularLocation>
    <subcellularLocation>
        <location evidence="1">Plastid</location>
        <location evidence="1">Chloroplast</location>
    </subcellularLocation>
</comment>
<evidence type="ECO:0000256" key="3">
    <source>
        <dbReference type="ARBA" id="ARBA00022528"/>
    </source>
</evidence>
<dbReference type="InterPro" id="IPR013626">
    <property type="entry name" value="PaO"/>
</dbReference>
<dbReference type="PANTHER" id="PTHR21266">
    <property type="entry name" value="IRON-SULFUR DOMAIN CONTAINING PROTEIN"/>
    <property type="match status" value="1"/>
</dbReference>
<evidence type="ECO:0000313" key="16">
    <source>
        <dbReference type="EMBL" id="CAI9095492.1"/>
    </source>
</evidence>
<evidence type="ECO:0000313" key="17">
    <source>
        <dbReference type="Proteomes" id="UP001161247"/>
    </source>
</evidence>
<dbReference type="PANTHER" id="PTHR21266:SF32">
    <property type="entry name" value="CHOLESTEROL 7-DESATURASE NVD"/>
    <property type="match status" value="1"/>
</dbReference>
<keyword evidence="13" id="KW-0472">Membrane</keyword>
<evidence type="ECO:0000256" key="12">
    <source>
        <dbReference type="ARBA" id="ARBA00023014"/>
    </source>
</evidence>
<dbReference type="Pfam" id="PF00355">
    <property type="entry name" value="Rieske"/>
    <property type="match status" value="1"/>
</dbReference>
<dbReference type="CDD" id="cd03480">
    <property type="entry name" value="Rieske_RO_Alpha_PaO"/>
    <property type="match status" value="1"/>
</dbReference>
<keyword evidence="11" id="KW-0408">Iron</keyword>
<keyword evidence="3" id="KW-0150">Chloroplast</keyword>
<evidence type="ECO:0000256" key="1">
    <source>
        <dbReference type="ARBA" id="ARBA00004229"/>
    </source>
</evidence>
<proteinExistence type="predicted"/>
<feature type="domain" description="Pheophorbide a oxygenase" evidence="15">
    <location>
        <begin position="310"/>
        <end position="414"/>
    </location>
</feature>
<evidence type="ECO:0000256" key="6">
    <source>
        <dbReference type="ARBA" id="ARBA00022714"/>
    </source>
</evidence>
<dbReference type="EMBL" id="OX459119">
    <property type="protein sequence ID" value="CAI9095492.1"/>
    <property type="molecule type" value="Genomic_DNA"/>
</dbReference>
<gene>
    <name evidence="16" type="ORF">OLC1_LOCUS6455</name>
</gene>
<evidence type="ECO:0000256" key="2">
    <source>
        <dbReference type="ARBA" id="ARBA00004370"/>
    </source>
</evidence>
<evidence type="ECO:0000256" key="10">
    <source>
        <dbReference type="ARBA" id="ARBA00023002"/>
    </source>
</evidence>
<evidence type="ECO:0000256" key="5">
    <source>
        <dbReference type="ARBA" id="ARBA00022692"/>
    </source>
</evidence>
<dbReference type="GO" id="GO:0051537">
    <property type="term" value="F:2 iron, 2 sulfur cluster binding"/>
    <property type="evidence" value="ECO:0007669"/>
    <property type="project" value="UniProtKB-KW"/>
</dbReference>
<evidence type="ECO:0000256" key="7">
    <source>
        <dbReference type="ARBA" id="ARBA00022723"/>
    </source>
</evidence>
<dbReference type="GO" id="GO:0009507">
    <property type="term" value="C:chloroplast"/>
    <property type="evidence" value="ECO:0007669"/>
    <property type="project" value="UniProtKB-SubCell"/>
</dbReference>
<organism evidence="16 17">
    <name type="scientific">Oldenlandia corymbosa var. corymbosa</name>
    <dbReference type="NCBI Taxonomy" id="529605"/>
    <lineage>
        <taxon>Eukaryota</taxon>
        <taxon>Viridiplantae</taxon>
        <taxon>Streptophyta</taxon>
        <taxon>Embryophyta</taxon>
        <taxon>Tracheophyta</taxon>
        <taxon>Spermatophyta</taxon>
        <taxon>Magnoliopsida</taxon>
        <taxon>eudicotyledons</taxon>
        <taxon>Gunneridae</taxon>
        <taxon>Pentapetalae</taxon>
        <taxon>asterids</taxon>
        <taxon>lamiids</taxon>
        <taxon>Gentianales</taxon>
        <taxon>Rubiaceae</taxon>
        <taxon>Rubioideae</taxon>
        <taxon>Spermacoceae</taxon>
        <taxon>Hedyotis-Oldenlandia complex</taxon>
        <taxon>Oldenlandia</taxon>
    </lineage>
</organism>
<keyword evidence="10" id="KW-0560">Oxidoreductase</keyword>
<accession>A0AAV1CLV8</accession>
<evidence type="ECO:0000259" key="15">
    <source>
        <dbReference type="Pfam" id="PF08417"/>
    </source>
</evidence>
<dbReference type="Gene3D" id="3.90.380.10">
    <property type="entry name" value="Naphthalene 1,2-dioxygenase Alpha Subunit, Chain A, domain 1"/>
    <property type="match status" value="1"/>
</dbReference>
<keyword evidence="17" id="KW-1185">Reference proteome</keyword>
<keyword evidence="5" id="KW-0812">Transmembrane</keyword>
<dbReference type="Pfam" id="PF08417">
    <property type="entry name" value="PaO"/>
    <property type="match status" value="1"/>
</dbReference>
<keyword evidence="9" id="KW-1133">Transmembrane helix</keyword>
<dbReference type="SUPFAM" id="SSF55961">
    <property type="entry name" value="Bet v1-like"/>
    <property type="match status" value="1"/>
</dbReference>
<dbReference type="GO" id="GO:0016020">
    <property type="term" value="C:membrane"/>
    <property type="evidence" value="ECO:0007669"/>
    <property type="project" value="UniProtKB-SubCell"/>
</dbReference>
<keyword evidence="8" id="KW-0809">Transit peptide</keyword>
<dbReference type="Gene3D" id="2.102.10.10">
    <property type="entry name" value="Rieske [2Fe-2S] iron-sulphur domain"/>
    <property type="match status" value="1"/>
</dbReference>
<sequence>MEAIRTYSTAFFHAFGAKFDSPILHNALNYQQFSLKLPSFPSHKPKFTLFSAAAASDSPVLTYNNESRDDSSFDQEFTDETKLIQDEKFDWYSHWYPVMPVCDLDKRRPHGKKVIGIDIVAWWDRNENEWKVFDDRCPHRLAPLSEGRIDQWGRLQCVYHGWCFGGSGDCKLIPQAPRDGPPIHTSSKACATVYPSCVQNGVLWFWPNTDEQYKDIFTREKPPFIEELDDPSFSCRMITRDIQYGYEVLIENLMDPSHVPYSHYGIFKFPEPPKSVKADREGGVPLDISLKTFGKDGFSTKTPTGLSNRFIPPCVYYGSDFFSSVGANPDNQSARTTENPSTTTAPATKRLLLVFICIPVSPGNSRLIFVSTRNFDVWIDRLVPRWIIHLGINLILDSDLYLLHVQEQKIHEVGSINWNKACFVPTKADVILVAFRRWLIKYSNGQVNWRGKYSGGALPPTPPVEQLMDRYWSHTVICRSCNLAYKVLQLLEIILQVVSIGSIGIVAAVKPSASLPVTAKYTLVSTAILLFVASKWLSRFIYKNFHFHDYEHAFR</sequence>
<evidence type="ECO:0000256" key="13">
    <source>
        <dbReference type="ARBA" id="ARBA00023136"/>
    </source>
</evidence>
<keyword evidence="4" id="KW-0934">Plastid</keyword>
<dbReference type="Proteomes" id="UP001161247">
    <property type="component" value="Chromosome 2"/>
</dbReference>
<dbReference type="GO" id="GO:0046872">
    <property type="term" value="F:metal ion binding"/>
    <property type="evidence" value="ECO:0007669"/>
    <property type="project" value="UniProtKB-KW"/>
</dbReference>